<dbReference type="EMBL" id="JBIEKR010000009">
    <property type="protein sequence ID" value="MFG6273739.1"/>
    <property type="molecule type" value="Genomic_DNA"/>
</dbReference>
<keyword evidence="5" id="KW-1185">Reference proteome</keyword>
<dbReference type="PANTHER" id="PTHR37804">
    <property type="entry name" value="CDAA REGULATORY PROTEIN CDAR"/>
    <property type="match status" value="1"/>
</dbReference>
<accession>A0A848C019</accession>
<keyword evidence="1" id="KW-1133">Transmembrane helix</keyword>
<dbReference type="InterPro" id="IPR012505">
    <property type="entry name" value="YbbR"/>
</dbReference>
<dbReference type="CDD" id="cd20206">
    <property type="entry name" value="YbbR"/>
    <property type="match status" value="1"/>
</dbReference>
<gene>
    <name evidence="2" type="ORF">ACGTZG_11130</name>
    <name evidence="3" type="ORF">HF872_08350</name>
</gene>
<proteinExistence type="predicted"/>
<dbReference type="RefSeq" id="WP_059075595.1">
    <property type="nucleotide sequence ID" value="NZ_CP011940.1"/>
</dbReference>
<reference evidence="2 5" key="2">
    <citation type="submission" date="2024-10" db="EMBL/GenBank/DDBJ databases">
        <authorList>
            <person name="Sang B.-I."/>
            <person name="Prabhaharan D."/>
        </authorList>
    </citation>
    <scope>NUCLEOTIDE SEQUENCE [LARGE SCALE GENOMIC DNA]</scope>
    <source>
        <strain evidence="2 5">MH</strain>
    </source>
</reference>
<dbReference type="InterPro" id="IPR053154">
    <property type="entry name" value="c-di-AMP_regulator"/>
</dbReference>
<dbReference type="Gene3D" id="2.170.120.30">
    <property type="match status" value="1"/>
</dbReference>
<name>A0A848C019_9FIRM</name>
<dbReference type="AlphaFoldDB" id="A0A848C019"/>
<protein>
    <submittedName>
        <fullName evidence="2">YbbR-like domain-containing protein</fullName>
    </submittedName>
</protein>
<evidence type="ECO:0000313" key="5">
    <source>
        <dbReference type="Proteomes" id="UP001605989"/>
    </source>
</evidence>
<comment type="caution">
    <text evidence="3">The sequence shown here is derived from an EMBL/GenBank/DDBJ whole genome shotgun (WGS) entry which is preliminary data.</text>
</comment>
<dbReference type="Pfam" id="PF07949">
    <property type="entry name" value="YbbR"/>
    <property type="match status" value="3"/>
</dbReference>
<dbReference type="Proteomes" id="UP000591071">
    <property type="component" value="Unassembled WGS sequence"/>
</dbReference>
<evidence type="ECO:0000313" key="4">
    <source>
        <dbReference type="Proteomes" id="UP000591071"/>
    </source>
</evidence>
<keyword evidence="1" id="KW-0472">Membrane</keyword>
<dbReference type="OrthoDB" id="9814149at2"/>
<dbReference type="PANTHER" id="PTHR37804:SF1">
    <property type="entry name" value="CDAA REGULATORY PROTEIN CDAR"/>
    <property type="match status" value="1"/>
</dbReference>
<dbReference type="EMBL" id="JABAFG010000012">
    <property type="protein sequence ID" value="NME28629.1"/>
    <property type="molecule type" value="Genomic_DNA"/>
</dbReference>
<sequence>MIKLNQKWQLRIICLILAIVLWFVIINEQNPTSEGSYTVPVTVENLNSQYIAANVPKTVYVRLSGPRNTIINVGASDIKAYIDLSNAQEGEMEVPIHVQIPNGTELKKQAQNSAKIYIDVYAVQEFKLTPHLNGKLPDNVAISSLRMVPDTVVVSGARRLIQQVDRAIIDIPVGDKNQDFSVMAPIHLVHADGSPVDGLEMTPWQSKVNVKLLTDAVTKRVPVYVTTTGDPADGYTVKRVSPIPESVEIRGRSDVVGTVSGINLAAVNVSGISETKDFEMSAPSIDGAVFAPDTIKVTVEVGKDD</sequence>
<dbReference type="Proteomes" id="UP001605989">
    <property type="component" value="Unassembled WGS sequence"/>
</dbReference>
<keyword evidence="1" id="KW-0812">Transmembrane</keyword>
<organism evidence="3 4">
    <name type="scientific">Megasphaera hexanoica</name>
    <dbReference type="NCBI Taxonomy" id="1675036"/>
    <lineage>
        <taxon>Bacteria</taxon>
        <taxon>Bacillati</taxon>
        <taxon>Bacillota</taxon>
        <taxon>Negativicutes</taxon>
        <taxon>Veillonellales</taxon>
        <taxon>Veillonellaceae</taxon>
        <taxon>Megasphaera</taxon>
    </lineage>
</organism>
<evidence type="ECO:0000256" key="1">
    <source>
        <dbReference type="SAM" id="Phobius"/>
    </source>
</evidence>
<evidence type="ECO:0000313" key="2">
    <source>
        <dbReference type="EMBL" id="MFG6273739.1"/>
    </source>
</evidence>
<dbReference type="Gene3D" id="2.170.120.40">
    <property type="entry name" value="YbbR-like domain"/>
    <property type="match status" value="2"/>
</dbReference>
<reference evidence="3 4" key="1">
    <citation type="submission" date="2020-04" db="EMBL/GenBank/DDBJ databases">
        <authorList>
            <person name="Hitch T.C.A."/>
            <person name="Wylensek D."/>
            <person name="Clavel T."/>
        </authorList>
    </citation>
    <scope>NUCLEOTIDE SEQUENCE [LARGE SCALE GENOMIC DNA]</scope>
    <source>
        <strain evidence="3 4">Oil-RF-744-FAT-WT-6-1</strain>
    </source>
</reference>
<dbReference type="KEGG" id="mhw:ACT01_01130"/>
<feature type="transmembrane region" description="Helical" evidence="1">
    <location>
        <begin position="9"/>
        <end position="26"/>
    </location>
</feature>
<evidence type="ECO:0000313" key="3">
    <source>
        <dbReference type="EMBL" id="NME28629.1"/>
    </source>
</evidence>